<evidence type="ECO:0000313" key="6">
    <source>
        <dbReference type="Proteomes" id="UP000261082"/>
    </source>
</evidence>
<dbReference type="SUPFAM" id="SSF46894">
    <property type="entry name" value="C-terminal effector domain of the bipartite response regulators"/>
    <property type="match status" value="1"/>
</dbReference>
<dbReference type="PROSITE" id="PS50043">
    <property type="entry name" value="HTH_LUXR_2"/>
    <property type="match status" value="1"/>
</dbReference>
<reference evidence="5 6" key="1">
    <citation type="journal article" date="2007" name="Int. J. Syst. Evol. Microbiol.">
        <title>Marixanthomonas ophiurae gen. nov., sp. nov., a marine bacterium of the family Flavobacteriaceae isolated from a deep-sea brittle star.</title>
        <authorList>
            <person name="Romanenko L.A."/>
            <person name="Uchino M."/>
            <person name="Frolova G.M."/>
            <person name="Mikhailov V.V."/>
        </authorList>
    </citation>
    <scope>NUCLEOTIDE SEQUENCE [LARGE SCALE GENOMIC DNA]</scope>
    <source>
        <strain evidence="5 6">KMM 3046</strain>
    </source>
</reference>
<dbReference type="Gene3D" id="1.10.10.10">
    <property type="entry name" value="Winged helix-like DNA-binding domain superfamily/Winged helix DNA-binding domain"/>
    <property type="match status" value="1"/>
</dbReference>
<dbReference type="GO" id="GO:0003677">
    <property type="term" value="F:DNA binding"/>
    <property type="evidence" value="ECO:0007669"/>
    <property type="project" value="UniProtKB-KW"/>
</dbReference>
<dbReference type="InterPro" id="IPR000792">
    <property type="entry name" value="Tscrpt_reg_LuxR_C"/>
</dbReference>
<keyword evidence="1" id="KW-0805">Transcription regulation</keyword>
<evidence type="ECO:0000259" key="4">
    <source>
        <dbReference type="PROSITE" id="PS50043"/>
    </source>
</evidence>
<dbReference type="PRINTS" id="PR00038">
    <property type="entry name" value="HTHLUXR"/>
</dbReference>
<accession>A0A3E1Q8J4</accession>
<organism evidence="5 6">
    <name type="scientific">Marixanthomonas ophiurae</name>
    <dbReference type="NCBI Taxonomy" id="387659"/>
    <lineage>
        <taxon>Bacteria</taxon>
        <taxon>Pseudomonadati</taxon>
        <taxon>Bacteroidota</taxon>
        <taxon>Flavobacteriia</taxon>
        <taxon>Flavobacteriales</taxon>
        <taxon>Flavobacteriaceae</taxon>
        <taxon>Marixanthomonas</taxon>
    </lineage>
</organism>
<evidence type="ECO:0000313" key="5">
    <source>
        <dbReference type="EMBL" id="RFN58451.1"/>
    </source>
</evidence>
<comment type="caution">
    <text evidence="5">The sequence shown here is derived from an EMBL/GenBank/DDBJ whole genome shotgun (WGS) entry which is preliminary data.</text>
</comment>
<dbReference type="CDD" id="cd06170">
    <property type="entry name" value="LuxR_C_like"/>
    <property type="match status" value="1"/>
</dbReference>
<evidence type="ECO:0000256" key="1">
    <source>
        <dbReference type="ARBA" id="ARBA00023015"/>
    </source>
</evidence>
<proteinExistence type="predicted"/>
<dbReference type="Pfam" id="PF00196">
    <property type="entry name" value="GerE"/>
    <property type="match status" value="1"/>
</dbReference>
<sequence>MEILTEKEQLLQSQHFAFRLRNLYQNDRQLFDQLNDYIPYSIHINRQDNLDITYANDKPLFKAPEMEKLVEVGSSYLDEISCLVLHRNAVTKATKFRKANDIDSVCSYIQQLQFNNEKRYFYSNKLILDNDLYFNISSTVDELGLIGKVFNSIFRPIHTNQISWQQFQSLTKQEKKILHLLANGSSTKEIAEQLFISTHTAQTHRRNINQKLNISSVSDLVKISLILEII</sequence>
<protein>
    <submittedName>
        <fullName evidence="5">LuxR family transcriptional regulator</fullName>
    </submittedName>
</protein>
<dbReference type="RefSeq" id="WP_117160397.1">
    <property type="nucleotide sequence ID" value="NZ_QVID01000002.1"/>
</dbReference>
<evidence type="ECO:0000256" key="3">
    <source>
        <dbReference type="ARBA" id="ARBA00023163"/>
    </source>
</evidence>
<dbReference type="PANTHER" id="PTHR44688">
    <property type="entry name" value="DNA-BINDING TRANSCRIPTIONAL ACTIVATOR DEVR_DOSR"/>
    <property type="match status" value="1"/>
</dbReference>
<dbReference type="PANTHER" id="PTHR44688:SF16">
    <property type="entry name" value="DNA-BINDING TRANSCRIPTIONAL ACTIVATOR DEVR_DOSR"/>
    <property type="match status" value="1"/>
</dbReference>
<dbReference type="SMART" id="SM00421">
    <property type="entry name" value="HTH_LUXR"/>
    <property type="match status" value="1"/>
</dbReference>
<dbReference type="AlphaFoldDB" id="A0A3E1Q8J4"/>
<dbReference type="OrthoDB" id="9797341at2"/>
<dbReference type="InterPro" id="IPR036388">
    <property type="entry name" value="WH-like_DNA-bd_sf"/>
</dbReference>
<dbReference type="EMBL" id="QVID01000002">
    <property type="protein sequence ID" value="RFN58451.1"/>
    <property type="molecule type" value="Genomic_DNA"/>
</dbReference>
<name>A0A3E1Q8J4_9FLAO</name>
<evidence type="ECO:0000256" key="2">
    <source>
        <dbReference type="ARBA" id="ARBA00023125"/>
    </source>
</evidence>
<dbReference type="Proteomes" id="UP000261082">
    <property type="component" value="Unassembled WGS sequence"/>
</dbReference>
<keyword evidence="3" id="KW-0804">Transcription</keyword>
<keyword evidence="6" id="KW-1185">Reference proteome</keyword>
<dbReference type="GO" id="GO:0006355">
    <property type="term" value="P:regulation of DNA-templated transcription"/>
    <property type="evidence" value="ECO:0007669"/>
    <property type="project" value="InterPro"/>
</dbReference>
<feature type="domain" description="HTH luxR-type" evidence="4">
    <location>
        <begin position="163"/>
        <end position="228"/>
    </location>
</feature>
<keyword evidence="2" id="KW-0238">DNA-binding</keyword>
<dbReference type="InterPro" id="IPR016032">
    <property type="entry name" value="Sig_transdc_resp-reg_C-effctor"/>
</dbReference>
<gene>
    <name evidence="5" type="ORF">DZ858_14635</name>
</gene>